<dbReference type="OMA" id="VIFRIGW"/>
<feature type="chain" id="PRO_5010875418" description="Metallo-beta-lactamase domain-containing protein" evidence="1">
    <location>
        <begin position="17"/>
        <end position="380"/>
    </location>
</feature>
<protein>
    <recommendedName>
        <fullName evidence="3">Metallo-beta-lactamase domain-containing protein</fullName>
    </recommendedName>
</protein>
<dbReference type="Gene3D" id="3.60.15.10">
    <property type="entry name" value="Ribonuclease Z/Hydroxyacylglutathione hydrolase-like"/>
    <property type="match status" value="1"/>
</dbReference>
<dbReference type="EnsemblMetazoa" id="Aqu2.1.12712_001">
    <property type="protein sequence ID" value="Aqu2.1.12712_001"/>
    <property type="gene ID" value="Aqu2.1.12712"/>
</dbReference>
<dbReference type="AlphaFoldDB" id="A0A1X7TDN4"/>
<name>A0A1X7TDN4_AMPQE</name>
<evidence type="ECO:0000256" key="1">
    <source>
        <dbReference type="SAM" id="SignalP"/>
    </source>
</evidence>
<dbReference type="PANTHER" id="PTHR30619">
    <property type="entry name" value="DNA INTERNALIZATION/COMPETENCE PROTEIN COMEC/REC2"/>
    <property type="match status" value="1"/>
</dbReference>
<reference evidence="2" key="1">
    <citation type="submission" date="2017-05" db="UniProtKB">
        <authorList>
            <consortium name="EnsemblMetazoa"/>
        </authorList>
    </citation>
    <scope>IDENTIFICATION</scope>
</reference>
<dbReference type="InParanoid" id="A0A1X7TDN4"/>
<proteinExistence type="predicted"/>
<feature type="signal peptide" evidence="1">
    <location>
        <begin position="1"/>
        <end position="16"/>
    </location>
</feature>
<evidence type="ECO:0000313" key="2">
    <source>
        <dbReference type="EnsemblMetazoa" id="Aqu2.1.12712_001"/>
    </source>
</evidence>
<keyword evidence="1" id="KW-0732">Signal</keyword>
<accession>A0A1X7TDN4</accession>
<dbReference type="InterPro" id="IPR052159">
    <property type="entry name" value="Competence_DNA_uptake"/>
</dbReference>
<dbReference type="OrthoDB" id="10070994at2759"/>
<dbReference type="PANTHER" id="PTHR30619:SF1">
    <property type="entry name" value="RECOMBINATION PROTEIN 2"/>
    <property type="match status" value="1"/>
</dbReference>
<evidence type="ECO:0008006" key="3">
    <source>
        <dbReference type="Google" id="ProtNLM"/>
    </source>
</evidence>
<dbReference type="SUPFAM" id="SSF56281">
    <property type="entry name" value="Metallo-hydrolase/oxidoreductase"/>
    <property type="match status" value="1"/>
</dbReference>
<sequence length="380" mass="42850">MNTIIVLSLLLKAAVSIPNADDKLHIYALPVGQGDCTVIQCPKGNGDPDKGVVSIIDAGSSTSDVGIDGQGIVKYLKGTKLNYVFLTHADTDHLSYIDDILDYYGKVMWKQFPVYHPCSWNKYGCYIHSKYANPKRIPYCHNIKSCHGENKFHIGSDVLDHPALNLCPNYQPNIYAANAVKLSVVASAYKWCLDHKAHNGDSLILKITHGQTSTLITGDFELLTKKDMENFLDHAGSDLRSHIYKLSHHGALKANQKQFLNAIQAKYVFSSSGYMYGHPRCEIFQYYDTKLLPDNTKAGHLYTCFNHFDNSPVRYLPSKFTTKKPIYVTSVLYGDNNGLAESHNMVVIFRIGWKKDINVILRPLGNERPYKKWYPNPPEN</sequence>
<organism evidence="2">
    <name type="scientific">Amphimedon queenslandica</name>
    <name type="common">Sponge</name>
    <dbReference type="NCBI Taxonomy" id="400682"/>
    <lineage>
        <taxon>Eukaryota</taxon>
        <taxon>Metazoa</taxon>
        <taxon>Porifera</taxon>
        <taxon>Demospongiae</taxon>
        <taxon>Heteroscleromorpha</taxon>
        <taxon>Haplosclerida</taxon>
        <taxon>Niphatidae</taxon>
        <taxon>Amphimedon</taxon>
    </lineage>
</organism>
<dbReference type="InterPro" id="IPR036866">
    <property type="entry name" value="RibonucZ/Hydroxyglut_hydro"/>
</dbReference>